<sequence length="317" mass="35796">MNSNKKQDYESGADPNFLSKVGELPNDYRSDWLSELALQNSDSIMTTTANDNDYLTLETVQYIFTVCVRLQLPHEIRYLAVFIFTSFMRIHSAQVLDFLNYVKMSSSRRLREWEKVEANLSRQTTLRMLSSIQIASKALSYHDSLSSKQICSCLRSLGFAYTQRAALKSELRILKTLDFCLPQSPLVYSETLLKSVVTSWPELDVKSIWELTLLFLDIVLLHQEQIYQFVLQSAVTNAEILKSISRADVERVKADWMLLGAGTITAAAMCVTPSQYTEQMVADLSKLAGTPREDVIQVVSAITHVTLQLQKSPSAAT</sequence>
<dbReference type="CDD" id="cd20541">
    <property type="entry name" value="CYCLIN_CNTD1"/>
    <property type="match status" value="1"/>
</dbReference>
<dbReference type="Proteomes" id="UP000025227">
    <property type="component" value="Unplaced"/>
</dbReference>
<reference evidence="2" key="1">
    <citation type="submission" date="2020-12" db="UniProtKB">
        <authorList>
            <consortium name="WormBaseParasite"/>
        </authorList>
    </citation>
    <scope>IDENTIFICATION</scope>
    <source>
        <strain evidence="2">MHco3</strain>
    </source>
</reference>
<dbReference type="SUPFAM" id="SSF47954">
    <property type="entry name" value="Cyclin-like"/>
    <property type="match status" value="1"/>
</dbReference>
<dbReference type="PANTHER" id="PTHR21615:SF2">
    <property type="entry name" value="CYCLIN N-TERMINAL DOMAIN-CONTAINING PROTEIN 1"/>
    <property type="match status" value="1"/>
</dbReference>
<evidence type="ECO:0000313" key="1">
    <source>
        <dbReference type="Proteomes" id="UP000025227"/>
    </source>
</evidence>
<dbReference type="PANTHER" id="PTHR21615">
    <property type="entry name" value="CYCLIN N-TERMINAL DOMAIN-CONTAINING PROTEIN 1"/>
    <property type="match status" value="1"/>
</dbReference>
<dbReference type="OMA" id="CFKETRI"/>
<organism evidence="1 2">
    <name type="scientific">Haemonchus contortus</name>
    <name type="common">Barber pole worm</name>
    <dbReference type="NCBI Taxonomy" id="6289"/>
    <lineage>
        <taxon>Eukaryota</taxon>
        <taxon>Metazoa</taxon>
        <taxon>Ecdysozoa</taxon>
        <taxon>Nematoda</taxon>
        <taxon>Chromadorea</taxon>
        <taxon>Rhabditida</taxon>
        <taxon>Rhabditina</taxon>
        <taxon>Rhabditomorpha</taxon>
        <taxon>Strongyloidea</taxon>
        <taxon>Trichostrongylidae</taxon>
        <taxon>Haemonchus</taxon>
    </lineage>
</organism>
<dbReference type="OrthoDB" id="9983043at2759"/>
<dbReference type="GO" id="GO:0007131">
    <property type="term" value="P:reciprocal meiotic recombination"/>
    <property type="evidence" value="ECO:0007669"/>
    <property type="project" value="TreeGrafter"/>
</dbReference>
<dbReference type="Gene3D" id="1.10.472.10">
    <property type="entry name" value="Cyclin-like"/>
    <property type="match status" value="1"/>
</dbReference>
<name>A0A7I4Y418_HAECO</name>
<evidence type="ECO:0000313" key="2">
    <source>
        <dbReference type="WBParaSite" id="HCON_00048720-00001"/>
    </source>
</evidence>
<dbReference type="GO" id="GO:0035861">
    <property type="term" value="C:site of double-strand break"/>
    <property type="evidence" value="ECO:0007669"/>
    <property type="project" value="TreeGrafter"/>
</dbReference>
<accession>A0A7I4Y418</accession>
<dbReference type="InterPro" id="IPR036915">
    <property type="entry name" value="Cyclin-like_sf"/>
</dbReference>
<dbReference type="WBParaSite" id="HCON_00048720-00001">
    <property type="protein sequence ID" value="HCON_00048720-00001"/>
    <property type="gene ID" value="HCON_00048720"/>
</dbReference>
<proteinExistence type="predicted"/>
<dbReference type="AlphaFoldDB" id="A0A7I4Y418"/>
<keyword evidence="1" id="KW-1185">Reference proteome</keyword>
<protein>
    <submittedName>
        <fullName evidence="2">Cyclin N-terminal domain-containing protein</fullName>
    </submittedName>
</protein>